<dbReference type="STRING" id="23.BEL05_09305"/>
<dbReference type="SUPFAM" id="SSF58104">
    <property type="entry name" value="Methyl-accepting chemotaxis protein (MCP) signaling domain"/>
    <property type="match status" value="1"/>
</dbReference>
<keyword evidence="3" id="KW-0488">Methylation</keyword>
<keyword evidence="5" id="KW-0997">Cell inner membrane</keyword>
<evidence type="ECO:0000256" key="2">
    <source>
        <dbReference type="ARBA" id="ARBA00022475"/>
    </source>
</evidence>
<dbReference type="InterPro" id="IPR029151">
    <property type="entry name" value="Sensor-like_sf"/>
</dbReference>
<evidence type="ECO:0000256" key="10">
    <source>
        <dbReference type="ARBA" id="ARBA00029447"/>
    </source>
</evidence>
<dbReference type="GO" id="GO:0016597">
    <property type="term" value="F:amino acid binding"/>
    <property type="evidence" value="ECO:0007669"/>
    <property type="project" value="UniProtKB-ARBA"/>
</dbReference>
<dbReference type="OrthoDB" id="2489132at2"/>
<gene>
    <name evidence="16" type="ORF">BEL05_09305</name>
    <name evidence="15" type="ORF">TUM3794_30650</name>
</gene>
<protein>
    <submittedName>
        <fullName evidence="15 16">Chemotaxis protein</fullName>
    </submittedName>
</protein>
<evidence type="ECO:0000313" key="15">
    <source>
        <dbReference type="EMBL" id="GIU43909.1"/>
    </source>
</evidence>
<dbReference type="PROSITE" id="PS50885">
    <property type="entry name" value="HAMP"/>
    <property type="match status" value="1"/>
</dbReference>
<accession>A0A1E5ISR7</accession>
<dbReference type="Gene3D" id="3.30.450.20">
    <property type="entry name" value="PAS domain"/>
    <property type="match status" value="2"/>
</dbReference>
<comment type="subcellular location">
    <subcellularLocation>
        <location evidence="1">Cell inner membrane</location>
        <topology evidence="1">Multi-pass membrane protein</topology>
    </subcellularLocation>
</comment>
<evidence type="ECO:0000313" key="16">
    <source>
        <dbReference type="EMBL" id="OEG73599.1"/>
    </source>
</evidence>
<dbReference type="GO" id="GO:0005886">
    <property type="term" value="C:plasma membrane"/>
    <property type="evidence" value="ECO:0007669"/>
    <property type="project" value="UniProtKB-SubCell"/>
</dbReference>
<evidence type="ECO:0000313" key="17">
    <source>
        <dbReference type="Proteomes" id="UP000095230"/>
    </source>
</evidence>
<feature type="domain" description="T-SNARE coiled-coil homology" evidence="13">
    <location>
        <begin position="537"/>
        <end position="585"/>
    </location>
</feature>
<proteinExistence type="inferred from homology"/>
<name>A0A1E5ISR7_SHECO</name>
<dbReference type="EMBL" id="BPEU01000024">
    <property type="protein sequence ID" value="GIU43909.1"/>
    <property type="molecule type" value="Genomic_DNA"/>
</dbReference>
<keyword evidence="4" id="KW-0145">Chemotaxis</keyword>
<evidence type="ECO:0000256" key="9">
    <source>
        <dbReference type="ARBA" id="ARBA00023224"/>
    </source>
</evidence>
<dbReference type="InterPro" id="IPR000727">
    <property type="entry name" value="T_SNARE_dom"/>
</dbReference>
<reference evidence="16 17" key="1">
    <citation type="submission" date="2016-07" db="EMBL/GenBank/DDBJ databases">
        <title>Whole-genome of two Shewanella species isolated from a digestive organ of sea cucumber Apostichopus japonicus Selenka 1867.</title>
        <authorList>
            <person name="Hong H.-H."/>
            <person name="Choi H."/>
            <person name="Cheon S."/>
            <person name="Oh J.-S."/>
            <person name="Lee H.-G."/>
            <person name="Park C."/>
        </authorList>
    </citation>
    <scope>NUCLEOTIDE SEQUENCE [LARGE SCALE GENOMIC DNA]</scope>
    <source>
        <strain evidence="16 17">CSB03KR</strain>
    </source>
</reference>
<sequence>MKFVHKIVIAVSLILLVSLGFLSGYQYFQVKEQIEQQVNSSVQELAGSMNSNIQAVMAEKSDLTTYAVSMLGNDLSDSHFVEVLSKPIIKKHFLLAGMGLENGHFIGNDPNWNPGASYDPRKRMWYQEAKKQGKQLFTEPYADASSGEILVSTAAPLYDGGQFVGALFTDISLKSLAEISNQASLFGAGYAFIVGKNGDFIAHPKAEQNGRSMAQFFGGNLDTNAQMSEIDIDGEPHIIIFSPLKGLDWNLGIVLDESIIFSAATDLRSDAILYLVLSLVIATLVMSGIIKRLMRPLDVLNEAMADVATGEGDLTRRLSTDSDIEFATLAGNFNSFVVKLQNLIQQVKLIGVEVTAGTESTARGASEATESMGLQTQEVEQLATAMHEMATTASDVANNAQGAAYAVQQADNAVSEGASAVQMTTESIAHLSEQIVQAVTVVKELEEDTVSIESILSVINEIAGQTNLLALNAAIEAARAGESGRGFAVVADEVRSLAARTQESTSEIKQKIDKLQQGVAAVVNVMDDSRTTTESTVTKANAANETLSDIRRSIEEITDMNLQIASAAEEQSQVAEEMNKNTSNIRDLSMQVAENAQLTNEAMSEQLEHVKEQEKLLNQFIV</sequence>
<feature type="domain" description="Methyl-accepting transducer" evidence="12">
    <location>
        <begin position="350"/>
        <end position="586"/>
    </location>
</feature>
<organism evidence="16 17">
    <name type="scientific">Shewanella colwelliana</name>
    <name type="common">Alteromonas colwelliana</name>
    <dbReference type="NCBI Taxonomy" id="23"/>
    <lineage>
        <taxon>Bacteria</taxon>
        <taxon>Pseudomonadati</taxon>
        <taxon>Pseudomonadota</taxon>
        <taxon>Gammaproteobacteria</taxon>
        <taxon>Alteromonadales</taxon>
        <taxon>Shewanellaceae</taxon>
        <taxon>Shewanella</taxon>
    </lineage>
</organism>
<dbReference type="SMART" id="SM00283">
    <property type="entry name" value="MA"/>
    <property type="match status" value="1"/>
</dbReference>
<dbReference type="GO" id="GO:0043200">
    <property type="term" value="P:response to amino acid"/>
    <property type="evidence" value="ECO:0007669"/>
    <property type="project" value="UniProtKB-ARBA"/>
</dbReference>
<evidence type="ECO:0000256" key="1">
    <source>
        <dbReference type="ARBA" id="ARBA00004429"/>
    </source>
</evidence>
<dbReference type="Pfam" id="PF00672">
    <property type="entry name" value="HAMP"/>
    <property type="match status" value="1"/>
</dbReference>
<keyword evidence="6" id="KW-0812">Transmembrane</keyword>
<evidence type="ECO:0000256" key="7">
    <source>
        <dbReference type="ARBA" id="ARBA00022989"/>
    </source>
</evidence>
<keyword evidence="8" id="KW-0472">Membrane</keyword>
<evidence type="ECO:0000256" key="8">
    <source>
        <dbReference type="ARBA" id="ARBA00023136"/>
    </source>
</evidence>
<dbReference type="Proteomes" id="UP000095230">
    <property type="component" value="Unassembled WGS sequence"/>
</dbReference>
<dbReference type="Pfam" id="PF00015">
    <property type="entry name" value="MCPsignal"/>
    <property type="match status" value="1"/>
</dbReference>
<dbReference type="EMBL" id="MCBT01000040">
    <property type="protein sequence ID" value="OEG73599.1"/>
    <property type="molecule type" value="Genomic_DNA"/>
</dbReference>
<evidence type="ECO:0000259" key="13">
    <source>
        <dbReference type="PROSITE" id="PS50192"/>
    </source>
</evidence>
<comment type="similarity">
    <text evidence="10">Belongs to the methyl-accepting chemotaxis (MCP) protein family.</text>
</comment>
<keyword evidence="18" id="KW-1185">Reference proteome</keyword>
<dbReference type="InterPro" id="IPR003660">
    <property type="entry name" value="HAMP_dom"/>
</dbReference>
<dbReference type="Gene3D" id="1.10.287.950">
    <property type="entry name" value="Methyl-accepting chemotaxis protein"/>
    <property type="match status" value="1"/>
</dbReference>
<dbReference type="PROSITE" id="PS50111">
    <property type="entry name" value="CHEMOTAXIS_TRANSDUC_2"/>
    <property type="match status" value="1"/>
</dbReference>
<evidence type="ECO:0000259" key="12">
    <source>
        <dbReference type="PROSITE" id="PS50111"/>
    </source>
</evidence>
<keyword evidence="2" id="KW-1003">Cell membrane</keyword>
<dbReference type="CDD" id="cd06225">
    <property type="entry name" value="HAMP"/>
    <property type="match status" value="1"/>
</dbReference>
<dbReference type="InterPro" id="IPR033479">
    <property type="entry name" value="dCache_1"/>
</dbReference>
<evidence type="ECO:0000256" key="11">
    <source>
        <dbReference type="PROSITE-ProRule" id="PRU00284"/>
    </source>
</evidence>
<evidence type="ECO:0000313" key="18">
    <source>
        <dbReference type="Proteomes" id="UP000773469"/>
    </source>
</evidence>
<reference evidence="15 18" key="2">
    <citation type="submission" date="2021-05" db="EMBL/GenBank/DDBJ databases">
        <title>Molecular characterization for Shewanella algae harboring chromosomal blaOXA-55-like strains isolated from clinical and environment sample.</title>
        <authorList>
            <person name="Ohama Y."/>
            <person name="Aoki K."/>
            <person name="Harada S."/>
            <person name="Moriya K."/>
            <person name="Ishii Y."/>
            <person name="Tateda K."/>
        </authorList>
    </citation>
    <scope>NUCLEOTIDE SEQUENCE [LARGE SCALE GENOMIC DNA]</scope>
    <source>
        <strain evidence="15 18">MBTL60-118</strain>
    </source>
</reference>
<dbReference type="PROSITE" id="PS50192">
    <property type="entry name" value="T_SNARE"/>
    <property type="match status" value="1"/>
</dbReference>
<evidence type="ECO:0000256" key="6">
    <source>
        <dbReference type="ARBA" id="ARBA00022692"/>
    </source>
</evidence>
<dbReference type="GO" id="GO:0007165">
    <property type="term" value="P:signal transduction"/>
    <property type="evidence" value="ECO:0007669"/>
    <property type="project" value="UniProtKB-KW"/>
</dbReference>
<dbReference type="FunFam" id="1.10.287.950:FF:000001">
    <property type="entry name" value="Methyl-accepting chemotaxis sensory transducer"/>
    <property type="match status" value="1"/>
</dbReference>
<evidence type="ECO:0000256" key="5">
    <source>
        <dbReference type="ARBA" id="ARBA00022519"/>
    </source>
</evidence>
<dbReference type="CDD" id="cd12913">
    <property type="entry name" value="PDC1_MCP_like"/>
    <property type="match status" value="1"/>
</dbReference>
<dbReference type="PANTHER" id="PTHR32089:SF117">
    <property type="entry name" value="METHYL ACCEPTING SENSORY TRANSDUCER WITH CACHE_1 SMALL MOLECULE BINDING DOMAIN"/>
    <property type="match status" value="1"/>
</dbReference>
<dbReference type="GO" id="GO:0006935">
    <property type="term" value="P:chemotaxis"/>
    <property type="evidence" value="ECO:0007669"/>
    <property type="project" value="UniProtKB-KW"/>
</dbReference>
<feature type="domain" description="HAMP" evidence="14">
    <location>
        <begin position="291"/>
        <end position="345"/>
    </location>
</feature>
<dbReference type="SMART" id="SM00304">
    <property type="entry name" value="HAMP"/>
    <property type="match status" value="1"/>
</dbReference>
<evidence type="ECO:0000256" key="4">
    <source>
        <dbReference type="ARBA" id="ARBA00022500"/>
    </source>
</evidence>
<keyword evidence="7" id="KW-1133">Transmembrane helix</keyword>
<dbReference type="InterPro" id="IPR004089">
    <property type="entry name" value="MCPsignal_dom"/>
</dbReference>
<dbReference type="FunFam" id="3.30.450.20:FF:000048">
    <property type="entry name" value="Methyl-accepting chemotaxis protein"/>
    <property type="match status" value="1"/>
</dbReference>
<evidence type="ECO:0000256" key="3">
    <source>
        <dbReference type="ARBA" id="ARBA00022481"/>
    </source>
</evidence>
<dbReference type="CDD" id="cd12912">
    <property type="entry name" value="PDC2_MCP_like"/>
    <property type="match status" value="1"/>
</dbReference>
<dbReference type="Pfam" id="PF02743">
    <property type="entry name" value="dCache_1"/>
    <property type="match status" value="1"/>
</dbReference>
<evidence type="ECO:0000259" key="14">
    <source>
        <dbReference type="PROSITE" id="PS50885"/>
    </source>
</evidence>
<dbReference type="RefSeq" id="WP_069671329.1">
    <property type="nucleotide sequence ID" value="NZ_BPEU01000024.1"/>
</dbReference>
<dbReference type="Proteomes" id="UP000773469">
    <property type="component" value="Unassembled WGS sequence"/>
</dbReference>
<comment type="caution">
    <text evidence="16">The sequence shown here is derived from an EMBL/GenBank/DDBJ whole genome shotgun (WGS) entry which is preliminary data.</text>
</comment>
<keyword evidence="9 11" id="KW-0807">Transducer</keyword>
<dbReference type="PANTHER" id="PTHR32089">
    <property type="entry name" value="METHYL-ACCEPTING CHEMOTAXIS PROTEIN MCPB"/>
    <property type="match status" value="1"/>
</dbReference>
<dbReference type="SUPFAM" id="SSF103190">
    <property type="entry name" value="Sensory domain-like"/>
    <property type="match status" value="1"/>
</dbReference>
<dbReference type="CDD" id="cd11386">
    <property type="entry name" value="MCP_signal"/>
    <property type="match status" value="1"/>
</dbReference>
<dbReference type="AlphaFoldDB" id="A0A1E5ISR7"/>